<dbReference type="PROSITE" id="PS50234">
    <property type="entry name" value="VWFA"/>
    <property type="match status" value="1"/>
</dbReference>
<feature type="region of interest" description="Disordered" evidence="1">
    <location>
        <begin position="1"/>
        <end position="22"/>
    </location>
</feature>
<feature type="domain" description="VWFA" evidence="2">
    <location>
        <begin position="77"/>
        <end position="297"/>
    </location>
</feature>
<sequence>MRARPSSRGPGPRGSSSGAGAVAQAGNFVVDRSTMQMDARVVDEQGKQQARIQMAYEQKRTPAAPQPAAMKPEVIVHATIVVDTSGSMALLSEGGSKTRMDVVLDLVQDMIRKVLRKDDRVTLAFFNTTYIQDWVNCPVSTILDQFTRVRDKALSCLQQSGQTALWDKSEKALTLMKKAEKGKTDQQVGKTDDKGNLVLRELVVFTDGEDNASKLTLPEMVHRVKNENMPNFHYKCMVVGAPIFAASIEKHFQGVKRAQIISEADCSLASMRRAFQRANTAIQKTKKDMEDTIVEHFIVTVEKKVPKGSHAAPVVPAVIRQIQGICGGGSGLLANFEDRGRSQNRNQASITGGSGGGGGSRHASRTRGNSRTRS</sequence>
<evidence type="ECO:0000256" key="1">
    <source>
        <dbReference type="SAM" id="MobiDB-lite"/>
    </source>
</evidence>
<dbReference type="InterPro" id="IPR002035">
    <property type="entry name" value="VWF_A"/>
</dbReference>
<accession>A0A7S0RZP4</accession>
<evidence type="ECO:0000313" key="3">
    <source>
        <dbReference type="EMBL" id="CAD8691595.1"/>
    </source>
</evidence>
<feature type="compositionally biased region" description="Low complexity" evidence="1">
    <location>
        <begin position="1"/>
        <end position="21"/>
    </location>
</feature>
<dbReference type="Pfam" id="PF13519">
    <property type="entry name" value="VWA_2"/>
    <property type="match status" value="1"/>
</dbReference>
<dbReference type="Gene3D" id="3.40.50.410">
    <property type="entry name" value="von Willebrand factor, type A domain"/>
    <property type="match status" value="1"/>
</dbReference>
<dbReference type="InterPro" id="IPR036465">
    <property type="entry name" value="vWFA_dom_sf"/>
</dbReference>
<name>A0A7S0RZP4_9CHLO</name>
<dbReference type="CDD" id="cd00198">
    <property type="entry name" value="vWFA"/>
    <property type="match status" value="1"/>
</dbReference>
<dbReference type="SUPFAM" id="SSF53300">
    <property type="entry name" value="vWA-like"/>
    <property type="match status" value="1"/>
</dbReference>
<dbReference type="EMBL" id="HBFB01028180">
    <property type="protein sequence ID" value="CAD8691595.1"/>
    <property type="molecule type" value="Transcribed_RNA"/>
</dbReference>
<reference evidence="3" key="1">
    <citation type="submission" date="2021-01" db="EMBL/GenBank/DDBJ databases">
        <authorList>
            <person name="Corre E."/>
            <person name="Pelletier E."/>
            <person name="Niang G."/>
            <person name="Scheremetjew M."/>
            <person name="Finn R."/>
            <person name="Kale V."/>
            <person name="Holt S."/>
            <person name="Cochrane G."/>
            <person name="Meng A."/>
            <person name="Brown T."/>
            <person name="Cohen L."/>
        </authorList>
    </citation>
    <scope>NUCLEOTIDE SEQUENCE</scope>
    <source>
        <strain evidence="3">SAG 11-49</strain>
    </source>
</reference>
<feature type="compositionally biased region" description="Basic residues" evidence="1">
    <location>
        <begin position="362"/>
        <end position="374"/>
    </location>
</feature>
<feature type="region of interest" description="Disordered" evidence="1">
    <location>
        <begin position="341"/>
        <end position="374"/>
    </location>
</feature>
<protein>
    <recommendedName>
        <fullName evidence="2">VWFA domain-containing protein</fullName>
    </recommendedName>
</protein>
<evidence type="ECO:0000259" key="2">
    <source>
        <dbReference type="PROSITE" id="PS50234"/>
    </source>
</evidence>
<gene>
    <name evidence="3" type="ORF">CLEI1391_LOCUS15778</name>
</gene>
<dbReference type="AlphaFoldDB" id="A0A7S0RZP4"/>
<organism evidence="3">
    <name type="scientific">Chlamydomonas leiostraca</name>
    <dbReference type="NCBI Taxonomy" id="1034604"/>
    <lineage>
        <taxon>Eukaryota</taxon>
        <taxon>Viridiplantae</taxon>
        <taxon>Chlorophyta</taxon>
        <taxon>core chlorophytes</taxon>
        <taxon>Chlorophyceae</taxon>
        <taxon>CS clade</taxon>
        <taxon>Chlamydomonadales</taxon>
        <taxon>Chlamydomonadaceae</taxon>
        <taxon>Chlamydomonas</taxon>
    </lineage>
</organism>
<proteinExistence type="predicted"/>